<dbReference type="Proteomes" id="UP000580250">
    <property type="component" value="Unassembled WGS sequence"/>
</dbReference>
<proteinExistence type="predicted"/>
<dbReference type="EMBL" id="CAJEWN010000281">
    <property type="protein sequence ID" value="CAD2176680.1"/>
    <property type="molecule type" value="Genomic_DNA"/>
</dbReference>
<sequence length="63" mass="7479">MRIIECAIYLKAVLTTILSLNWSEPLQNAPKWKICARREMLSFVKVLLFESKGLWRGLYLYIF</sequence>
<organism evidence="1 2">
    <name type="scientific">Meloidogyne enterolobii</name>
    <name type="common">Root-knot nematode worm</name>
    <name type="synonym">Meloidogyne mayaguensis</name>
    <dbReference type="NCBI Taxonomy" id="390850"/>
    <lineage>
        <taxon>Eukaryota</taxon>
        <taxon>Metazoa</taxon>
        <taxon>Ecdysozoa</taxon>
        <taxon>Nematoda</taxon>
        <taxon>Chromadorea</taxon>
        <taxon>Rhabditida</taxon>
        <taxon>Tylenchina</taxon>
        <taxon>Tylenchomorpha</taxon>
        <taxon>Tylenchoidea</taxon>
        <taxon>Meloidogynidae</taxon>
        <taxon>Meloidogyninae</taxon>
        <taxon>Meloidogyne</taxon>
    </lineage>
</organism>
<accession>A0A6V7VNV7</accession>
<dbReference type="AlphaFoldDB" id="A0A6V7VNV7"/>
<comment type="caution">
    <text evidence="1">The sequence shown here is derived from an EMBL/GenBank/DDBJ whole genome shotgun (WGS) entry which is preliminary data.</text>
</comment>
<gene>
    <name evidence="1" type="ORF">MENT_LOCUS28507</name>
</gene>
<evidence type="ECO:0000313" key="2">
    <source>
        <dbReference type="Proteomes" id="UP000580250"/>
    </source>
</evidence>
<protein>
    <submittedName>
        <fullName evidence="1">Uncharacterized protein</fullName>
    </submittedName>
</protein>
<evidence type="ECO:0000313" key="1">
    <source>
        <dbReference type="EMBL" id="CAD2176680.1"/>
    </source>
</evidence>
<reference evidence="1 2" key="1">
    <citation type="submission" date="2020-08" db="EMBL/GenBank/DDBJ databases">
        <authorList>
            <person name="Koutsovoulos G."/>
            <person name="Danchin GJ E."/>
        </authorList>
    </citation>
    <scope>NUCLEOTIDE SEQUENCE [LARGE SCALE GENOMIC DNA]</scope>
</reference>
<name>A0A6V7VNV7_MELEN</name>